<feature type="transmembrane region" description="Helical" evidence="1">
    <location>
        <begin position="6"/>
        <end position="27"/>
    </location>
</feature>
<protein>
    <recommendedName>
        <fullName evidence="4">Transporter</fullName>
    </recommendedName>
</protein>
<organism evidence="2 3">
    <name type="scientific">Raoultibacter timonensis</name>
    <dbReference type="NCBI Taxonomy" id="1907662"/>
    <lineage>
        <taxon>Bacteria</taxon>
        <taxon>Bacillati</taxon>
        <taxon>Actinomycetota</taxon>
        <taxon>Coriobacteriia</taxon>
        <taxon>Eggerthellales</taxon>
        <taxon>Eggerthellaceae</taxon>
        <taxon>Raoultibacter</taxon>
    </lineage>
</organism>
<keyword evidence="1" id="KW-1133">Transmembrane helix</keyword>
<dbReference type="Proteomes" id="UP001320544">
    <property type="component" value="Chromosome"/>
</dbReference>
<name>A0ABM7WIP4_9ACTN</name>
<keyword evidence="3" id="KW-1185">Reference proteome</keyword>
<dbReference type="EMBL" id="AP025564">
    <property type="protein sequence ID" value="BDE96162.1"/>
    <property type="molecule type" value="Genomic_DNA"/>
</dbReference>
<evidence type="ECO:0008006" key="4">
    <source>
        <dbReference type="Google" id="ProtNLM"/>
    </source>
</evidence>
<dbReference type="RefSeq" id="WP_244412460.1">
    <property type="nucleotide sequence ID" value="NZ_AP025564.1"/>
</dbReference>
<sequence length="110" mass="12164">MQLAYTICLALSLGIIIGFSFGAAKIAKKPTYSEKQVKRTAAFQKKASNVAKYLTFFILAQGLVWCCYYLVLGAIDPEQVDYATGMSQLIVSVLTIVSIAFAFFEFLRSK</sequence>
<evidence type="ECO:0000313" key="2">
    <source>
        <dbReference type="EMBL" id="BDE96162.1"/>
    </source>
</evidence>
<feature type="transmembrane region" description="Helical" evidence="1">
    <location>
        <begin position="87"/>
        <end position="107"/>
    </location>
</feature>
<accession>A0ABM7WIP4</accession>
<keyword evidence="1" id="KW-0472">Membrane</keyword>
<keyword evidence="1" id="KW-0812">Transmembrane</keyword>
<feature type="transmembrane region" description="Helical" evidence="1">
    <location>
        <begin position="53"/>
        <end position="75"/>
    </location>
</feature>
<evidence type="ECO:0000313" key="3">
    <source>
        <dbReference type="Proteomes" id="UP001320544"/>
    </source>
</evidence>
<proteinExistence type="predicted"/>
<reference evidence="2 3" key="1">
    <citation type="submission" date="2022-01" db="EMBL/GenBank/DDBJ databases">
        <title>Novel bile acid biosynthetic pathways are enriched in the microbiome of centenarians.</title>
        <authorList>
            <person name="Sato Y."/>
            <person name="Atarashi K."/>
            <person name="Plichta R.D."/>
            <person name="Arai Y."/>
            <person name="Sasajima S."/>
            <person name="Kearney M.S."/>
            <person name="Suda W."/>
            <person name="Takeshita K."/>
            <person name="Sasaki T."/>
            <person name="Okamoto S."/>
            <person name="Skelly N.A."/>
            <person name="Okamura Y."/>
            <person name="Vlamakis H."/>
            <person name="Li Y."/>
            <person name="Tanoue T."/>
            <person name="Takei H."/>
            <person name="Nittono H."/>
            <person name="Narushima S."/>
            <person name="Irie J."/>
            <person name="Itoh H."/>
            <person name="Moriya K."/>
            <person name="Sugiura Y."/>
            <person name="Suematsu M."/>
            <person name="Moritoki N."/>
            <person name="Shibata S."/>
            <person name="Littman R.D."/>
            <person name="Fischbach A.M."/>
            <person name="Uwamino Y."/>
            <person name="Inoue T."/>
            <person name="Honda A."/>
            <person name="Hattori M."/>
            <person name="Murai T."/>
            <person name="Xavier J.R."/>
            <person name="Hirose N."/>
            <person name="Honda K."/>
        </authorList>
    </citation>
    <scope>NUCLEOTIDE SEQUENCE [LARGE SCALE GENOMIC DNA]</scope>
    <source>
        <strain evidence="2 3">CE91-St30</strain>
    </source>
</reference>
<evidence type="ECO:0000256" key="1">
    <source>
        <dbReference type="SAM" id="Phobius"/>
    </source>
</evidence>
<gene>
    <name evidence="2" type="ORF">CE91St30_14950</name>
</gene>